<sequence>CKKKHVLECEEFSRTGECRNRSTCKLIHRKKVQQQRKRYFDEGSSLDEEDNAGVVKKSRRKSSDGFLPLEGSIVSDDEHLTQSHHADEETESNISIRIRPNFTTRENTDEEQ</sequence>
<gene>
    <name evidence="2" type="ORF">PACLA_8A045293</name>
</gene>
<dbReference type="PROSITE" id="PS50103">
    <property type="entry name" value="ZF_C3H1"/>
    <property type="match status" value="1"/>
</dbReference>
<accession>A0A6S7I5G1</accession>
<feature type="non-terminal residue" evidence="2">
    <location>
        <position position="1"/>
    </location>
</feature>
<evidence type="ECO:0000256" key="1">
    <source>
        <dbReference type="SAM" id="MobiDB-lite"/>
    </source>
</evidence>
<feature type="region of interest" description="Disordered" evidence="1">
    <location>
        <begin position="41"/>
        <end position="112"/>
    </location>
</feature>
<name>A0A6S7I5G1_PARCT</name>
<keyword evidence="3" id="KW-1185">Reference proteome</keyword>
<dbReference type="GO" id="GO:0046872">
    <property type="term" value="F:metal ion binding"/>
    <property type="evidence" value="ECO:0007669"/>
    <property type="project" value="InterPro"/>
</dbReference>
<protein>
    <submittedName>
        <fullName evidence="2">Zinc finger CCCH domain-containing 3-like</fullName>
    </submittedName>
</protein>
<evidence type="ECO:0000313" key="2">
    <source>
        <dbReference type="EMBL" id="CAB4001542.1"/>
    </source>
</evidence>
<comment type="caution">
    <text evidence="2">The sequence shown here is derived from an EMBL/GenBank/DDBJ whole genome shotgun (WGS) entry which is preliminary data.</text>
</comment>
<reference evidence="2" key="1">
    <citation type="submission" date="2020-04" db="EMBL/GenBank/DDBJ databases">
        <authorList>
            <person name="Alioto T."/>
            <person name="Alioto T."/>
            <person name="Gomez Garrido J."/>
        </authorList>
    </citation>
    <scope>NUCLEOTIDE SEQUENCE</scope>
    <source>
        <strain evidence="2">A484AB</strain>
    </source>
</reference>
<dbReference type="EMBL" id="CACRXK020004114">
    <property type="protein sequence ID" value="CAB4001542.1"/>
    <property type="molecule type" value="Genomic_DNA"/>
</dbReference>
<organism evidence="2 3">
    <name type="scientific">Paramuricea clavata</name>
    <name type="common">Red gorgonian</name>
    <name type="synonym">Violescent sea-whip</name>
    <dbReference type="NCBI Taxonomy" id="317549"/>
    <lineage>
        <taxon>Eukaryota</taxon>
        <taxon>Metazoa</taxon>
        <taxon>Cnidaria</taxon>
        <taxon>Anthozoa</taxon>
        <taxon>Octocorallia</taxon>
        <taxon>Malacalcyonacea</taxon>
        <taxon>Plexauridae</taxon>
        <taxon>Paramuricea</taxon>
    </lineage>
</organism>
<evidence type="ECO:0000313" key="3">
    <source>
        <dbReference type="Proteomes" id="UP001152795"/>
    </source>
</evidence>
<dbReference type="OrthoDB" id="410307at2759"/>
<dbReference type="Proteomes" id="UP001152795">
    <property type="component" value="Unassembled WGS sequence"/>
</dbReference>
<dbReference type="AlphaFoldDB" id="A0A6S7I5G1"/>
<proteinExistence type="predicted"/>
<dbReference type="InterPro" id="IPR000571">
    <property type="entry name" value="Znf_CCCH"/>
</dbReference>
<feature type="compositionally biased region" description="Basic and acidic residues" evidence="1">
    <location>
        <begin position="76"/>
        <end position="87"/>
    </location>
</feature>